<dbReference type="Gene3D" id="3.90.550.10">
    <property type="entry name" value="Spore Coat Polysaccharide Biosynthesis Protein SpsA, Chain A"/>
    <property type="match status" value="1"/>
</dbReference>
<dbReference type="AlphaFoldDB" id="A0A3D9UYF5"/>
<sequence length="356" mass="39870">MDNREHRYVSAGAALNAGARRAHNEVVVLVHQDVYLHSLDRLAEAARALLESPSDGGPRWGLLGASGVTHADRAVGRIRDRVRLNGDAAVVPIEVDSVDEVLFMIRRDTLLEYPLTEDPDLAWHAYAVELGLRLRRNGYRVGATDSALTHNSMSTNMRGLAAAHQKVRSMYPEFEDVRTTCGILGSRSRRWRRLPLVSDHGWRLRWLRESRRARALRRLVDRQVVLSELIEEVDHLAFSPTQPLHLFNLDRAGDFAGHTPTPTTLERGGRPVIMSTCGSVDDLCRRLASLDAGSNIVIEDLDDDGLLQLRSAFSVEHPWIVGVQPSDTWVVAGPNAVELPDHWRRRRARPLGFTPI</sequence>
<protein>
    <submittedName>
        <fullName evidence="1">GT2 family glycosyltransferase</fullName>
    </submittedName>
</protein>
<dbReference type="EMBL" id="QTUA01000001">
    <property type="protein sequence ID" value="REF31625.1"/>
    <property type="molecule type" value="Genomic_DNA"/>
</dbReference>
<organism evidence="1 2">
    <name type="scientific">Calidifontibacter indicus</name>
    <dbReference type="NCBI Taxonomy" id="419650"/>
    <lineage>
        <taxon>Bacteria</taxon>
        <taxon>Bacillati</taxon>
        <taxon>Actinomycetota</taxon>
        <taxon>Actinomycetes</taxon>
        <taxon>Micrococcales</taxon>
        <taxon>Dermacoccaceae</taxon>
        <taxon>Calidifontibacter</taxon>
    </lineage>
</organism>
<dbReference type="SUPFAM" id="SSF53448">
    <property type="entry name" value="Nucleotide-diphospho-sugar transferases"/>
    <property type="match status" value="1"/>
</dbReference>
<dbReference type="Proteomes" id="UP000256253">
    <property type="component" value="Unassembled WGS sequence"/>
</dbReference>
<dbReference type="GO" id="GO:0016740">
    <property type="term" value="F:transferase activity"/>
    <property type="evidence" value="ECO:0007669"/>
    <property type="project" value="UniProtKB-KW"/>
</dbReference>
<keyword evidence="1" id="KW-0808">Transferase</keyword>
<accession>A0A3D9UYF5</accession>
<name>A0A3D9UYF5_9MICO</name>
<dbReference type="InterPro" id="IPR029044">
    <property type="entry name" value="Nucleotide-diphossugar_trans"/>
</dbReference>
<gene>
    <name evidence="1" type="ORF">DFJ65_2697</name>
</gene>
<reference evidence="1 2" key="1">
    <citation type="submission" date="2018-08" db="EMBL/GenBank/DDBJ databases">
        <title>Sequencing the genomes of 1000 actinobacteria strains.</title>
        <authorList>
            <person name="Klenk H.-P."/>
        </authorList>
    </citation>
    <scope>NUCLEOTIDE SEQUENCE [LARGE SCALE GENOMIC DNA]</scope>
    <source>
        <strain evidence="1 2">DSM 22967</strain>
    </source>
</reference>
<evidence type="ECO:0000313" key="1">
    <source>
        <dbReference type="EMBL" id="REF31625.1"/>
    </source>
</evidence>
<keyword evidence="2" id="KW-1185">Reference proteome</keyword>
<comment type="caution">
    <text evidence="1">The sequence shown here is derived from an EMBL/GenBank/DDBJ whole genome shotgun (WGS) entry which is preliminary data.</text>
</comment>
<evidence type="ECO:0000313" key="2">
    <source>
        <dbReference type="Proteomes" id="UP000256253"/>
    </source>
</evidence>
<proteinExistence type="predicted"/>